<evidence type="ECO:0000256" key="1">
    <source>
        <dbReference type="ARBA" id="ARBA00004651"/>
    </source>
</evidence>
<dbReference type="PANTHER" id="PTHR30213:SF0">
    <property type="entry name" value="UPF0761 MEMBRANE PROTEIN YIHY"/>
    <property type="match status" value="1"/>
</dbReference>
<evidence type="ECO:0000313" key="8">
    <source>
        <dbReference type="Proteomes" id="UP000535937"/>
    </source>
</evidence>
<organism evidence="7 8">
    <name type="scientific">Microbulbifer rhizosphaerae</name>
    <dbReference type="NCBI Taxonomy" id="1562603"/>
    <lineage>
        <taxon>Bacteria</taxon>
        <taxon>Pseudomonadati</taxon>
        <taxon>Pseudomonadota</taxon>
        <taxon>Gammaproteobacteria</taxon>
        <taxon>Cellvibrionales</taxon>
        <taxon>Microbulbiferaceae</taxon>
        <taxon>Microbulbifer</taxon>
    </lineage>
</organism>
<feature type="transmembrane region" description="Helical" evidence="6">
    <location>
        <begin position="126"/>
        <end position="154"/>
    </location>
</feature>
<dbReference type="Pfam" id="PF03631">
    <property type="entry name" value="Virul_fac_BrkB"/>
    <property type="match status" value="1"/>
</dbReference>
<dbReference type="PIRSF" id="PIRSF035875">
    <property type="entry name" value="RNase_BN"/>
    <property type="match status" value="1"/>
</dbReference>
<dbReference type="InterPro" id="IPR017039">
    <property type="entry name" value="Virul_fac_BrkB"/>
</dbReference>
<feature type="transmembrane region" description="Helical" evidence="6">
    <location>
        <begin position="241"/>
        <end position="261"/>
    </location>
</feature>
<feature type="transmembrane region" description="Helical" evidence="6">
    <location>
        <begin position="87"/>
        <end position="105"/>
    </location>
</feature>
<keyword evidence="3 6" id="KW-0812">Transmembrane</keyword>
<comment type="subcellular location">
    <subcellularLocation>
        <location evidence="1">Cell membrane</location>
        <topology evidence="1">Multi-pass membrane protein</topology>
    </subcellularLocation>
</comment>
<dbReference type="Proteomes" id="UP000535937">
    <property type="component" value="Unassembled WGS sequence"/>
</dbReference>
<evidence type="ECO:0000256" key="4">
    <source>
        <dbReference type="ARBA" id="ARBA00022989"/>
    </source>
</evidence>
<evidence type="ECO:0000256" key="3">
    <source>
        <dbReference type="ARBA" id="ARBA00022692"/>
    </source>
</evidence>
<protein>
    <submittedName>
        <fullName evidence="7">Membrane protein</fullName>
    </submittedName>
</protein>
<evidence type="ECO:0000256" key="6">
    <source>
        <dbReference type="SAM" id="Phobius"/>
    </source>
</evidence>
<keyword evidence="5 6" id="KW-0472">Membrane</keyword>
<feature type="transmembrane region" description="Helical" evidence="6">
    <location>
        <begin position="207"/>
        <end position="229"/>
    </location>
</feature>
<reference evidence="7 8" key="1">
    <citation type="submission" date="2020-08" db="EMBL/GenBank/DDBJ databases">
        <title>Genomic Encyclopedia of Type Strains, Phase III (KMG-III): the genomes of soil and plant-associated and newly described type strains.</title>
        <authorList>
            <person name="Whitman W."/>
        </authorList>
    </citation>
    <scope>NUCLEOTIDE SEQUENCE [LARGE SCALE GENOMIC DNA]</scope>
    <source>
        <strain evidence="7 8">CECT 8799</strain>
    </source>
</reference>
<evidence type="ECO:0000313" key="7">
    <source>
        <dbReference type="EMBL" id="MBB3063394.1"/>
    </source>
</evidence>
<dbReference type="NCBIfam" id="TIGR00765">
    <property type="entry name" value="yihY_not_rbn"/>
    <property type="match status" value="1"/>
</dbReference>
<proteinExistence type="predicted"/>
<evidence type="ECO:0000256" key="2">
    <source>
        <dbReference type="ARBA" id="ARBA00022475"/>
    </source>
</evidence>
<feature type="transmembrane region" description="Helical" evidence="6">
    <location>
        <begin position="174"/>
        <end position="195"/>
    </location>
</feature>
<keyword evidence="8" id="KW-1185">Reference proteome</keyword>
<keyword evidence="4 6" id="KW-1133">Transmembrane helix</keyword>
<gene>
    <name evidence="7" type="ORF">FHS09_004252</name>
</gene>
<evidence type="ECO:0000256" key="5">
    <source>
        <dbReference type="ARBA" id="ARBA00023136"/>
    </source>
</evidence>
<keyword evidence="2" id="KW-1003">Cell membrane</keyword>
<comment type="caution">
    <text evidence="7">The sequence shown here is derived from an EMBL/GenBank/DDBJ whole genome shotgun (WGS) entry which is preliminary data.</text>
</comment>
<dbReference type="PANTHER" id="PTHR30213">
    <property type="entry name" value="INNER MEMBRANE PROTEIN YHJD"/>
    <property type="match status" value="1"/>
</dbReference>
<dbReference type="EMBL" id="JACHWZ010000029">
    <property type="protein sequence ID" value="MBB3063394.1"/>
    <property type="molecule type" value="Genomic_DNA"/>
</dbReference>
<feature type="transmembrane region" description="Helical" evidence="6">
    <location>
        <begin position="20"/>
        <end position="49"/>
    </location>
</feature>
<sequence>MAKIKKTAVGVKGRIKDDRLSLVAAGVAFYAFLSLFPALATVISIYGLLADAQTVQSHVERLGGIVPDEVLAVISSRMEDLATTPDSSLTFGFVFGIIISLWSANKAMKAVSAALNIAYDMEEDRGFLKVNAVTLLLTLTSAIVFIVAIAVIVIVPALVSTFLSHQAAATFTTLTSWVIFILLLVGMFLVLYRFAPARKRRQAWRNLLPGAALATGLFVIASLAFSFYVSNYGEYDAQYGALGAVVVLMLWLFIGAFIFLLGAEVNAECNQPEVRRAAQR</sequence>
<name>A0A7W4WFQ7_9GAMM</name>
<dbReference type="GO" id="GO:0005886">
    <property type="term" value="C:plasma membrane"/>
    <property type="evidence" value="ECO:0007669"/>
    <property type="project" value="UniProtKB-SubCell"/>
</dbReference>
<dbReference type="RefSeq" id="WP_183463529.1">
    <property type="nucleotide sequence ID" value="NZ_JACHWZ010000029.1"/>
</dbReference>
<accession>A0A7W4WFQ7</accession>
<dbReference type="AlphaFoldDB" id="A0A7W4WFQ7"/>